<keyword evidence="1 6" id="KW-0645">Protease</keyword>
<dbReference type="InterPro" id="IPR001915">
    <property type="entry name" value="Peptidase_M48"/>
</dbReference>
<proteinExistence type="inferred from homology"/>
<evidence type="ECO:0000313" key="10">
    <source>
        <dbReference type="Proteomes" id="UP000778523"/>
    </source>
</evidence>
<evidence type="ECO:0000256" key="3">
    <source>
        <dbReference type="ARBA" id="ARBA00022801"/>
    </source>
</evidence>
<organism evidence="9 10">
    <name type="scientific">Uliginosibacterium aquaticum</name>
    <dbReference type="NCBI Taxonomy" id="2731212"/>
    <lineage>
        <taxon>Bacteria</taxon>
        <taxon>Pseudomonadati</taxon>
        <taxon>Pseudomonadota</taxon>
        <taxon>Betaproteobacteria</taxon>
        <taxon>Rhodocyclales</taxon>
        <taxon>Zoogloeaceae</taxon>
        <taxon>Uliginosibacterium</taxon>
    </lineage>
</organism>
<evidence type="ECO:0000256" key="6">
    <source>
        <dbReference type="RuleBase" id="RU003983"/>
    </source>
</evidence>
<dbReference type="PANTHER" id="PTHR22726">
    <property type="entry name" value="METALLOENDOPEPTIDASE OMA1"/>
    <property type="match status" value="1"/>
</dbReference>
<dbReference type="EMBL" id="JABCSC020000001">
    <property type="protein sequence ID" value="NSL53406.1"/>
    <property type="molecule type" value="Genomic_DNA"/>
</dbReference>
<evidence type="ECO:0000313" key="9">
    <source>
        <dbReference type="EMBL" id="NSL53406.1"/>
    </source>
</evidence>
<name>A0ABX2IAX7_9RHOO</name>
<comment type="caution">
    <text evidence="9">The sequence shown here is derived from an EMBL/GenBank/DDBJ whole genome shotgun (WGS) entry which is preliminary data.</text>
</comment>
<keyword evidence="3 6" id="KW-0378">Hydrolase</keyword>
<dbReference type="RefSeq" id="WP_170019414.1">
    <property type="nucleotide sequence ID" value="NZ_JABCSC020000001.1"/>
</dbReference>
<keyword evidence="7" id="KW-0812">Transmembrane</keyword>
<keyword evidence="2" id="KW-0479">Metal-binding</keyword>
<keyword evidence="7" id="KW-0472">Membrane</keyword>
<comment type="similarity">
    <text evidence="6">Belongs to the peptidase M48 family.</text>
</comment>
<evidence type="ECO:0000256" key="5">
    <source>
        <dbReference type="ARBA" id="ARBA00023049"/>
    </source>
</evidence>
<keyword evidence="7" id="KW-1133">Transmembrane helix</keyword>
<dbReference type="InterPro" id="IPR051156">
    <property type="entry name" value="Mito/Outer_Membr_Metalloprot"/>
</dbReference>
<evidence type="ECO:0000259" key="8">
    <source>
        <dbReference type="Pfam" id="PF01435"/>
    </source>
</evidence>
<dbReference type="Proteomes" id="UP000778523">
    <property type="component" value="Unassembled WGS sequence"/>
</dbReference>
<keyword evidence="10" id="KW-1185">Reference proteome</keyword>
<evidence type="ECO:0000256" key="4">
    <source>
        <dbReference type="ARBA" id="ARBA00022833"/>
    </source>
</evidence>
<dbReference type="PANTHER" id="PTHR22726:SF1">
    <property type="entry name" value="METALLOENDOPEPTIDASE OMA1, MITOCHONDRIAL"/>
    <property type="match status" value="1"/>
</dbReference>
<feature type="domain" description="Peptidase M48" evidence="8">
    <location>
        <begin position="86"/>
        <end position="262"/>
    </location>
</feature>
<protein>
    <submittedName>
        <fullName evidence="9">M48 family metallopeptidase</fullName>
    </submittedName>
</protein>
<reference evidence="9 10" key="1">
    <citation type="submission" date="2020-06" db="EMBL/GenBank/DDBJ databases">
        <title>Draft genome of Uliginosibacterium sp. IMCC34675.</title>
        <authorList>
            <person name="Song J."/>
        </authorList>
    </citation>
    <scope>NUCLEOTIDE SEQUENCE [LARGE SCALE GENOMIC DNA]</scope>
    <source>
        <strain evidence="9 10">IMCC34675</strain>
    </source>
</reference>
<evidence type="ECO:0000256" key="7">
    <source>
        <dbReference type="SAM" id="Phobius"/>
    </source>
</evidence>
<evidence type="ECO:0000256" key="1">
    <source>
        <dbReference type="ARBA" id="ARBA00022670"/>
    </source>
</evidence>
<gene>
    <name evidence="9" type="ORF">HJ583_000060</name>
</gene>
<dbReference type="Pfam" id="PF01435">
    <property type="entry name" value="Peptidase_M48"/>
    <property type="match status" value="1"/>
</dbReference>
<dbReference type="CDD" id="cd07332">
    <property type="entry name" value="M48C_Oma1_like"/>
    <property type="match status" value="1"/>
</dbReference>
<keyword evidence="5 6" id="KW-0482">Metalloprotease</keyword>
<accession>A0ABX2IAX7</accession>
<sequence length="285" mass="30884">MRYRNAATRRPDPQDAARGEHGELLRLLLSVSLILLACLFAADRLAVWLAPHLPFAAEVQLAESLKLDRLAPTLGGGPGPQDAAIQQALQQHAGRITASLQLPPQMPIQLHYVAGDTVNAFATLGGHVFVFRGLLEKLRYEEELDAVLAHEIGHVAHRHMVRQLSRGVMTASVLGLIGVRSPALNQWLIGDVQQLQMLAYSREAEREADATAQLASQRLHGGNQGLVKLFETFTALQAERGVRAPAWLQSHPLPAERAEQARVAGQDAARLTPLSGALALGRAEP</sequence>
<evidence type="ECO:0000256" key="2">
    <source>
        <dbReference type="ARBA" id="ARBA00022723"/>
    </source>
</evidence>
<dbReference type="Gene3D" id="3.30.2010.10">
    <property type="entry name" value="Metalloproteases ('zincins'), catalytic domain"/>
    <property type="match status" value="1"/>
</dbReference>
<keyword evidence="4 6" id="KW-0862">Zinc</keyword>
<feature type="transmembrane region" description="Helical" evidence="7">
    <location>
        <begin position="24"/>
        <end position="42"/>
    </location>
</feature>
<comment type="cofactor">
    <cofactor evidence="6">
        <name>Zn(2+)</name>
        <dbReference type="ChEBI" id="CHEBI:29105"/>
    </cofactor>
    <text evidence="6">Binds 1 zinc ion per subunit.</text>
</comment>